<gene>
    <name evidence="1" type="ORF">BPOR_1402g00020</name>
</gene>
<dbReference type="Proteomes" id="UP000297280">
    <property type="component" value="Unassembled WGS sequence"/>
</dbReference>
<accession>A0A4Z1K555</accession>
<dbReference type="AlphaFoldDB" id="A0A4Z1K555"/>
<dbReference type="EMBL" id="PQXO01001394">
    <property type="protein sequence ID" value="TGO81035.1"/>
    <property type="molecule type" value="Genomic_DNA"/>
</dbReference>
<protein>
    <submittedName>
        <fullName evidence="1">Uncharacterized protein</fullName>
    </submittedName>
</protein>
<comment type="caution">
    <text evidence="1">The sequence shown here is derived from an EMBL/GenBank/DDBJ whole genome shotgun (WGS) entry which is preliminary data.</text>
</comment>
<sequence length="77" mass="8177">MAPIRIPILDSRSTYPKGLRNVAGSRLTSQNNTPIPIGKVAKNALVTTFTLGLAGRFFARHSADSRSPVTNAGRGTL</sequence>
<evidence type="ECO:0000313" key="1">
    <source>
        <dbReference type="EMBL" id="TGO81035.1"/>
    </source>
</evidence>
<reference evidence="1 2" key="1">
    <citation type="submission" date="2017-12" db="EMBL/GenBank/DDBJ databases">
        <title>Comparative genomics of Botrytis spp.</title>
        <authorList>
            <person name="Valero-Jimenez C.A."/>
            <person name="Tapia P."/>
            <person name="Veloso J."/>
            <person name="Silva-Moreno E."/>
            <person name="Staats M."/>
            <person name="Valdes J.H."/>
            <person name="Van Kan J.A.L."/>
        </authorList>
    </citation>
    <scope>NUCLEOTIDE SEQUENCE [LARGE SCALE GENOMIC DNA]</scope>
    <source>
        <strain evidence="1 2">MUCL3349</strain>
    </source>
</reference>
<evidence type="ECO:0000313" key="2">
    <source>
        <dbReference type="Proteomes" id="UP000297280"/>
    </source>
</evidence>
<name>A0A4Z1K555_9HELO</name>
<proteinExistence type="predicted"/>
<keyword evidence="2" id="KW-1185">Reference proteome</keyword>
<organism evidence="1 2">
    <name type="scientific">Botrytis porri</name>
    <dbReference type="NCBI Taxonomy" id="87229"/>
    <lineage>
        <taxon>Eukaryota</taxon>
        <taxon>Fungi</taxon>
        <taxon>Dikarya</taxon>
        <taxon>Ascomycota</taxon>
        <taxon>Pezizomycotina</taxon>
        <taxon>Leotiomycetes</taxon>
        <taxon>Helotiales</taxon>
        <taxon>Sclerotiniaceae</taxon>
        <taxon>Botrytis</taxon>
    </lineage>
</organism>